<dbReference type="InterPro" id="IPR000719">
    <property type="entry name" value="Prot_kinase_dom"/>
</dbReference>
<comment type="catalytic activity">
    <reaction evidence="9 14">
        <text>L-tyrosyl-[protein] + ATP = O-phospho-L-tyrosyl-[protein] + ADP + H(+)</text>
        <dbReference type="Rhea" id="RHEA:10596"/>
        <dbReference type="Rhea" id="RHEA-COMP:10136"/>
        <dbReference type="Rhea" id="RHEA-COMP:20101"/>
        <dbReference type="ChEBI" id="CHEBI:15378"/>
        <dbReference type="ChEBI" id="CHEBI:30616"/>
        <dbReference type="ChEBI" id="CHEBI:46858"/>
        <dbReference type="ChEBI" id="CHEBI:61978"/>
        <dbReference type="ChEBI" id="CHEBI:456216"/>
        <dbReference type="EC" id="2.7.10.2"/>
    </reaction>
</comment>
<keyword evidence="8 14" id="KW-0829">Tyrosine-protein kinase</keyword>
<evidence type="ECO:0000256" key="3">
    <source>
        <dbReference type="ARBA" id="ARBA00022679"/>
    </source>
</evidence>
<keyword evidence="6 13" id="KW-0067">ATP-binding</keyword>
<dbReference type="SUPFAM" id="SSF50044">
    <property type="entry name" value="SH3-domain"/>
    <property type="match status" value="1"/>
</dbReference>
<dbReference type="Gene3D" id="3.30.505.10">
    <property type="entry name" value="SH2 domain"/>
    <property type="match status" value="1"/>
</dbReference>
<comment type="similarity">
    <text evidence="10">Belongs to the protein kinase superfamily. Tyr protein kinase family. SRC subfamily.</text>
</comment>
<dbReference type="FunFam" id="1.10.510.10:FF:000399">
    <property type="entry name" value="Tyrosine-protein kinase"/>
    <property type="match status" value="1"/>
</dbReference>
<evidence type="ECO:0000256" key="13">
    <source>
        <dbReference type="PROSITE-ProRule" id="PRU10141"/>
    </source>
</evidence>
<dbReference type="PROSITE" id="PS50001">
    <property type="entry name" value="SH2"/>
    <property type="match status" value="1"/>
</dbReference>
<dbReference type="InterPro" id="IPR017441">
    <property type="entry name" value="Protein_kinase_ATP_BS"/>
</dbReference>
<proteinExistence type="inferred from homology"/>
<dbReference type="SMART" id="SM00326">
    <property type="entry name" value="SH3"/>
    <property type="match status" value="1"/>
</dbReference>
<dbReference type="PROSITE" id="PS00107">
    <property type="entry name" value="PROTEIN_KINASE_ATP"/>
    <property type="match status" value="1"/>
</dbReference>
<keyword evidence="3 14" id="KW-0808">Transferase</keyword>
<evidence type="ECO:0000256" key="11">
    <source>
        <dbReference type="PROSITE-ProRule" id="PRU00191"/>
    </source>
</evidence>
<dbReference type="Proteomes" id="UP000887540">
    <property type="component" value="Unplaced"/>
</dbReference>
<dbReference type="SUPFAM" id="SSF56112">
    <property type="entry name" value="Protein kinase-like (PK-like)"/>
    <property type="match status" value="1"/>
</dbReference>
<dbReference type="PROSITE" id="PS50002">
    <property type="entry name" value="SH3"/>
    <property type="match status" value="1"/>
</dbReference>
<feature type="domain" description="Protein kinase" evidence="17">
    <location>
        <begin position="236"/>
        <end position="490"/>
    </location>
</feature>
<evidence type="ECO:0000256" key="7">
    <source>
        <dbReference type="ARBA" id="ARBA00022999"/>
    </source>
</evidence>
<dbReference type="Gene3D" id="2.30.30.40">
    <property type="entry name" value="SH3 Domains"/>
    <property type="match status" value="1"/>
</dbReference>
<evidence type="ECO:0000256" key="1">
    <source>
        <dbReference type="ARBA" id="ARBA00022443"/>
    </source>
</evidence>
<name>A0A914E150_9BILA</name>
<evidence type="ECO:0000256" key="5">
    <source>
        <dbReference type="ARBA" id="ARBA00022777"/>
    </source>
</evidence>
<feature type="domain" description="SH3" evidence="16">
    <location>
        <begin position="46"/>
        <end position="106"/>
    </location>
</feature>
<dbReference type="GO" id="GO:0004715">
    <property type="term" value="F:non-membrane spanning protein tyrosine kinase activity"/>
    <property type="evidence" value="ECO:0007669"/>
    <property type="project" value="UniProtKB-EC"/>
</dbReference>
<dbReference type="InterPro" id="IPR001245">
    <property type="entry name" value="Ser-Thr/Tyr_kinase_cat_dom"/>
</dbReference>
<evidence type="ECO:0000256" key="12">
    <source>
        <dbReference type="PROSITE-ProRule" id="PRU00192"/>
    </source>
</evidence>
<dbReference type="PROSITE" id="PS00109">
    <property type="entry name" value="PROTEIN_KINASE_TYR"/>
    <property type="match status" value="1"/>
</dbReference>
<evidence type="ECO:0000256" key="9">
    <source>
        <dbReference type="ARBA" id="ARBA00051245"/>
    </source>
</evidence>
<dbReference type="InterPro" id="IPR000980">
    <property type="entry name" value="SH2"/>
</dbReference>
<dbReference type="GO" id="GO:0048565">
    <property type="term" value="P:digestive tract development"/>
    <property type="evidence" value="ECO:0007669"/>
    <property type="project" value="UniProtKB-ARBA"/>
</dbReference>
<keyword evidence="5 14" id="KW-0418">Kinase</keyword>
<evidence type="ECO:0000259" key="15">
    <source>
        <dbReference type="PROSITE" id="PS50001"/>
    </source>
</evidence>
<dbReference type="AlphaFoldDB" id="A0A914E150"/>
<organism evidence="18 19">
    <name type="scientific">Acrobeloides nanus</name>
    <dbReference type="NCBI Taxonomy" id="290746"/>
    <lineage>
        <taxon>Eukaryota</taxon>
        <taxon>Metazoa</taxon>
        <taxon>Ecdysozoa</taxon>
        <taxon>Nematoda</taxon>
        <taxon>Chromadorea</taxon>
        <taxon>Rhabditida</taxon>
        <taxon>Tylenchina</taxon>
        <taxon>Cephalobomorpha</taxon>
        <taxon>Cephaloboidea</taxon>
        <taxon>Cephalobidae</taxon>
        <taxon>Acrobeloides</taxon>
    </lineage>
</organism>
<dbReference type="Pfam" id="PF00018">
    <property type="entry name" value="SH3_1"/>
    <property type="match status" value="1"/>
</dbReference>
<feature type="binding site" evidence="13">
    <location>
        <position position="264"/>
    </location>
    <ligand>
        <name>ATP</name>
        <dbReference type="ChEBI" id="CHEBI:30616"/>
    </ligand>
</feature>
<dbReference type="PROSITE" id="PS50011">
    <property type="entry name" value="PROTEIN_KINASE_DOM"/>
    <property type="match status" value="1"/>
</dbReference>
<dbReference type="Gene3D" id="3.30.200.20">
    <property type="entry name" value="Phosphorylase Kinase, domain 1"/>
    <property type="match status" value="1"/>
</dbReference>
<sequence>MNMYKADSMARKGSLGMGTPTMFHVTTSMNQQTFHTNNSTLCSNGSRGVKLIALYPYESRVDGDISFNKGDAMLLLDDSNNDWWFVKHPKNGVGYAPRNFIARSESLESEEWYTGKIPRSMAEKLVSAANLPRGTFLVRKRDCENEYALTINDSENSRAYGCNVKHYKIKPLDGNLGYYITTRKIFNSIKELVRFYMEVSGGLCCKLTFPAPKIAPTRPDLSYDTQQNWEIPRNEIQLKQKLGDGNFGEVWYGKWRGVVEVAIKTMKPGTMSPDAFLREAQIMKQCSHPKLVKLYAVCTKEEPFYIITEYMPNGSLLTYLRKEDNLLSLQALIDMSAQIANGMMYLEGRKLVHRDLAARNVLVGEKISGVPEVKVADFGLARKLMEEDIYEARTGAKFPIKWTSPEAAAYGNFTVKSDAWSYGILLYEIFTRGQVPYPGMHNREVIEQVELGYRMPRPSTCQEPIYAEMLKCWDKNPEKRPTFEYLYAFFDDYYVSCQPNYVPPSSENDHAFEVRR</sequence>
<evidence type="ECO:0000256" key="10">
    <source>
        <dbReference type="ARBA" id="ARBA00061539"/>
    </source>
</evidence>
<evidence type="ECO:0000256" key="4">
    <source>
        <dbReference type="ARBA" id="ARBA00022741"/>
    </source>
</evidence>
<dbReference type="InterPro" id="IPR011009">
    <property type="entry name" value="Kinase-like_dom_sf"/>
</dbReference>
<dbReference type="InterPro" id="IPR036860">
    <property type="entry name" value="SH2_dom_sf"/>
</dbReference>
<feature type="domain" description="SH2" evidence="15">
    <location>
        <begin position="112"/>
        <end position="211"/>
    </location>
</feature>
<dbReference type="Gene3D" id="1.10.510.10">
    <property type="entry name" value="Transferase(Phosphotransferase) domain 1"/>
    <property type="match status" value="1"/>
</dbReference>
<dbReference type="SMART" id="SM00219">
    <property type="entry name" value="TyrKc"/>
    <property type="match status" value="1"/>
</dbReference>
<evidence type="ECO:0000256" key="2">
    <source>
        <dbReference type="ARBA" id="ARBA00022553"/>
    </source>
</evidence>
<dbReference type="InterPro" id="IPR050198">
    <property type="entry name" value="Non-receptor_tyrosine_kinases"/>
</dbReference>
<dbReference type="InterPro" id="IPR001452">
    <property type="entry name" value="SH3_domain"/>
</dbReference>
<accession>A0A914E150</accession>
<dbReference type="SMART" id="SM00252">
    <property type="entry name" value="SH2"/>
    <property type="match status" value="1"/>
</dbReference>
<evidence type="ECO:0000313" key="19">
    <source>
        <dbReference type="WBParaSite" id="ACRNAN_scaffold4779.g32268.t1"/>
    </source>
</evidence>
<dbReference type="CDD" id="cd11845">
    <property type="entry name" value="SH3_Src_like"/>
    <property type="match status" value="1"/>
</dbReference>
<dbReference type="CDD" id="cd05034">
    <property type="entry name" value="PTKc_Src_like"/>
    <property type="match status" value="1"/>
</dbReference>
<dbReference type="GO" id="GO:0005524">
    <property type="term" value="F:ATP binding"/>
    <property type="evidence" value="ECO:0007669"/>
    <property type="project" value="UniProtKB-UniRule"/>
</dbReference>
<dbReference type="InterPro" id="IPR036028">
    <property type="entry name" value="SH3-like_dom_sf"/>
</dbReference>
<evidence type="ECO:0000259" key="17">
    <source>
        <dbReference type="PROSITE" id="PS50011"/>
    </source>
</evidence>
<dbReference type="Pfam" id="PF00017">
    <property type="entry name" value="SH2"/>
    <property type="match status" value="1"/>
</dbReference>
<dbReference type="PANTHER" id="PTHR24418">
    <property type="entry name" value="TYROSINE-PROTEIN KINASE"/>
    <property type="match status" value="1"/>
</dbReference>
<evidence type="ECO:0000259" key="16">
    <source>
        <dbReference type="PROSITE" id="PS50002"/>
    </source>
</evidence>
<reference evidence="19" key="1">
    <citation type="submission" date="2022-11" db="UniProtKB">
        <authorList>
            <consortium name="WormBaseParasite"/>
        </authorList>
    </citation>
    <scope>IDENTIFICATION</scope>
</reference>
<keyword evidence="2" id="KW-0597">Phosphoprotein</keyword>
<dbReference type="WBParaSite" id="ACRNAN_scaffold4779.g32268.t1">
    <property type="protein sequence ID" value="ACRNAN_scaffold4779.g32268.t1"/>
    <property type="gene ID" value="ACRNAN_scaffold4779.g32268"/>
</dbReference>
<evidence type="ECO:0000256" key="14">
    <source>
        <dbReference type="RuleBase" id="RU362096"/>
    </source>
</evidence>
<evidence type="ECO:0000256" key="8">
    <source>
        <dbReference type="ARBA" id="ARBA00023137"/>
    </source>
</evidence>
<keyword evidence="18" id="KW-1185">Reference proteome</keyword>
<keyword evidence="1 12" id="KW-0728">SH3 domain</keyword>
<evidence type="ECO:0000313" key="18">
    <source>
        <dbReference type="Proteomes" id="UP000887540"/>
    </source>
</evidence>
<dbReference type="InterPro" id="IPR020635">
    <property type="entry name" value="Tyr_kinase_cat_dom"/>
</dbReference>
<protein>
    <recommendedName>
        <fullName evidence="14">Tyrosine-protein kinase</fullName>
        <ecNumber evidence="14">2.7.10.2</ecNumber>
    </recommendedName>
</protein>
<dbReference type="FunFam" id="3.30.200.20:FF:000053">
    <property type="entry name" value="Tyrosine-protein kinase"/>
    <property type="match status" value="1"/>
</dbReference>
<dbReference type="PRINTS" id="PR00452">
    <property type="entry name" value="SH3DOMAIN"/>
</dbReference>
<dbReference type="EC" id="2.7.10.2" evidence="14"/>
<dbReference type="InterPro" id="IPR008266">
    <property type="entry name" value="Tyr_kinase_AS"/>
</dbReference>
<keyword evidence="4 13" id="KW-0547">Nucleotide-binding</keyword>
<keyword evidence="7 11" id="KW-0727">SH2 domain</keyword>
<dbReference type="Pfam" id="PF07714">
    <property type="entry name" value="PK_Tyr_Ser-Thr"/>
    <property type="match status" value="1"/>
</dbReference>
<dbReference type="SUPFAM" id="SSF55550">
    <property type="entry name" value="SH2 domain"/>
    <property type="match status" value="1"/>
</dbReference>
<dbReference type="PRINTS" id="PR00109">
    <property type="entry name" value="TYRKINASE"/>
</dbReference>
<evidence type="ECO:0000256" key="6">
    <source>
        <dbReference type="ARBA" id="ARBA00022840"/>
    </source>
</evidence>
<dbReference type="PRINTS" id="PR00401">
    <property type="entry name" value="SH2DOMAIN"/>
</dbReference>